<dbReference type="InterPro" id="IPR010982">
    <property type="entry name" value="Lambda_DNA-bd_dom_sf"/>
</dbReference>
<reference evidence="2 3" key="1">
    <citation type="submission" date="2024-10" db="EMBL/GenBank/DDBJ databases">
        <title>The Natural Products Discovery Center: Release of the First 8490 Sequenced Strains for Exploring Actinobacteria Biosynthetic Diversity.</title>
        <authorList>
            <person name="Kalkreuter E."/>
            <person name="Kautsar S.A."/>
            <person name="Yang D."/>
            <person name="Bader C.D."/>
            <person name="Teijaro C.N."/>
            <person name="Fluegel L."/>
            <person name="Davis C.M."/>
            <person name="Simpson J.R."/>
            <person name="Lauterbach L."/>
            <person name="Steele A.D."/>
            <person name="Gui C."/>
            <person name="Meng S."/>
            <person name="Li G."/>
            <person name="Viehrig K."/>
            <person name="Ye F."/>
            <person name="Su P."/>
            <person name="Kiefer A.F."/>
            <person name="Nichols A."/>
            <person name="Cepeda A.J."/>
            <person name="Yan W."/>
            <person name="Fan B."/>
            <person name="Jiang Y."/>
            <person name="Adhikari A."/>
            <person name="Zheng C.-J."/>
            <person name="Schuster L."/>
            <person name="Cowan T.M."/>
            <person name="Smanski M.J."/>
            <person name="Chevrette M.G."/>
            <person name="De Carvalho L.P.S."/>
            <person name="Shen B."/>
        </authorList>
    </citation>
    <scope>NUCLEOTIDE SEQUENCE [LARGE SCALE GENOMIC DNA]</scope>
    <source>
        <strain evidence="2 3">NPDC050545</strain>
    </source>
</reference>
<protein>
    <submittedName>
        <fullName evidence="2">Helix-turn-helix domain-containing protein</fullName>
    </submittedName>
</protein>
<dbReference type="CDD" id="cd00093">
    <property type="entry name" value="HTH_XRE"/>
    <property type="match status" value="1"/>
</dbReference>
<gene>
    <name evidence="2" type="ORF">ACIBG2_33570</name>
</gene>
<dbReference type="SUPFAM" id="SSF47413">
    <property type="entry name" value="lambda repressor-like DNA-binding domains"/>
    <property type="match status" value="1"/>
</dbReference>
<dbReference type="Pfam" id="PF13560">
    <property type="entry name" value="HTH_31"/>
    <property type="match status" value="1"/>
</dbReference>
<dbReference type="PROSITE" id="PS50943">
    <property type="entry name" value="HTH_CROC1"/>
    <property type="match status" value="1"/>
</dbReference>
<dbReference type="RefSeq" id="WP_397087544.1">
    <property type="nucleotide sequence ID" value="NZ_JBITGY010000009.1"/>
</dbReference>
<evidence type="ECO:0000313" key="3">
    <source>
        <dbReference type="Proteomes" id="UP001612741"/>
    </source>
</evidence>
<feature type="domain" description="HTH cro/C1-type" evidence="1">
    <location>
        <begin position="11"/>
        <end position="66"/>
    </location>
</feature>
<dbReference type="InterPro" id="IPR001387">
    <property type="entry name" value="Cro/C1-type_HTH"/>
</dbReference>
<sequence length="401" mass="44144">MNIQATIGARVRNLRKWRKMRLADVAAIAGMSVSNLSMVENGQRPLDSRRFIAGLATALRVSESEIIDGPHLTADPDQSAPHAIIPALRTALVGNDLDDPMVERADPLSELADLLHGRIATSEETGDYVTRGELAAKLLNELPVHVATGDERERQLALTLTIEACRAAGMTLRHLNHNDLAYIASQRAVEAARILDDPVISARVAFTRSMTMPRGSWDRPLIMATRAADGLEPLLGSRAADETYGQLHLASALYASVLYKHDDVKTHLAEARKTAQRIGERPGAFGTFGPTNVDIWQIAIAIEQRDYKHAVHLAKDVKAEQLTNRERIATFFGDYGRALCHVRRDEDAIEQIAKAETFAPQRVRNSPPVKEAVGVMFRRSSIDSDNRELRAMAARFGVLTS</sequence>
<organism evidence="2 3">
    <name type="scientific">Nonomuraea typhae</name>
    <dbReference type="NCBI Taxonomy" id="2603600"/>
    <lineage>
        <taxon>Bacteria</taxon>
        <taxon>Bacillati</taxon>
        <taxon>Actinomycetota</taxon>
        <taxon>Actinomycetes</taxon>
        <taxon>Streptosporangiales</taxon>
        <taxon>Streptosporangiaceae</taxon>
        <taxon>Nonomuraea</taxon>
    </lineage>
</organism>
<dbReference type="EMBL" id="JBITGY010000009">
    <property type="protein sequence ID" value="MFI6502349.1"/>
    <property type="molecule type" value="Genomic_DNA"/>
</dbReference>
<comment type="caution">
    <text evidence="2">The sequence shown here is derived from an EMBL/GenBank/DDBJ whole genome shotgun (WGS) entry which is preliminary data.</text>
</comment>
<name>A0ABW7Z486_9ACTN</name>
<evidence type="ECO:0000259" key="1">
    <source>
        <dbReference type="PROSITE" id="PS50943"/>
    </source>
</evidence>
<evidence type="ECO:0000313" key="2">
    <source>
        <dbReference type="EMBL" id="MFI6502349.1"/>
    </source>
</evidence>
<accession>A0ABW7Z486</accession>
<dbReference type="Gene3D" id="1.10.260.40">
    <property type="entry name" value="lambda repressor-like DNA-binding domains"/>
    <property type="match status" value="1"/>
</dbReference>
<dbReference type="Proteomes" id="UP001612741">
    <property type="component" value="Unassembled WGS sequence"/>
</dbReference>
<keyword evidence="3" id="KW-1185">Reference proteome</keyword>
<dbReference type="SMART" id="SM00530">
    <property type="entry name" value="HTH_XRE"/>
    <property type="match status" value="1"/>
</dbReference>
<proteinExistence type="predicted"/>